<sequence>MSFLTQLDRLMENLTHLRYNHPKPVRLPTHLDYNVKLKGIFQFDIGLSQAKALMPDSLEANQLMFNPTHQQKRRSAKPGAISLVYDR</sequence>
<proteinExistence type="predicted"/>
<accession>A0ABS3FV80</accession>
<evidence type="ECO:0000313" key="3">
    <source>
        <dbReference type="Proteomes" id="UP000664844"/>
    </source>
</evidence>
<reference evidence="2 3" key="1">
    <citation type="submission" date="2021-03" db="EMBL/GenBank/DDBJ databases">
        <title>Metabolic Capacity of the Antarctic Cyanobacterium Phormidium pseudopriestleyi that Sustains Oxygenic Photosynthesis in the Presence of Hydrogen Sulfide.</title>
        <authorList>
            <person name="Lumian J.E."/>
            <person name="Jungblut A.D."/>
            <person name="Dillon M.L."/>
            <person name="Hawes I."/>
            <person name="Doran P.T."/>
            <person name="Mackey T.J."/>
            <person name="Dick G.J."/>
            <person name="Grettenberger C.L."/>
            <person name="Sumner D.Y."/>
        </authorList>
    </citation>
    <scope>NUCLEOTIDE SEQUENCE [LARGE SCALE GENOMIC DNA]</scope>
    <source>
        <strain evidence="2 3">FRX01</strain>
    </source>
</reference>
<gene>
    <name evidence="2" type="ORF">J0895_17020</name>
</gene>
<feature type="region of interest" description="Disordered" evidence="1">
    <location>
        <begin position="66"/>
        <end position="87"/>
    </location>
</feature>
<comment type="caution">
    <text evidence="2">The sequence shown here is derived from an EMBL/GenBank/DDBJ whole genome shotgun (WGS) entry which is preliminary data.</text>
</comment>
<organism evidence="2 3">
    <name type="scientific">Phormidium pseudopriestleyi FRX01</name>
    <dbReference type="NCBI Taxonomy" id="1759528"/>
    <lineage>
        <taxon>Bacteria</taxon>
        <taxon>Bacillati</taxon>
        <taxon>Cyanobacteriota</taxon>
        <taxon>Cyanophyceae</taxon>
        <taxon>Oscillatoriophycideae</taxon>
        <taxon>Oscillatoriales</taxon>
        <taxon>Oscillatoriaceae</taxon>
        <taxon>Phormidium</taxon>
    </lineage>
</organism>
<dbReference type="EMBL" id="JAFLQW010000456">
    <property type="protein sequence ID" value="MBO0350762.1"/>
    <property type="molecule type" value="Genomic_DNA"/>
</dbReference>
<dbReference type="Proteomes" id="UP000664844">
    <property type="component" value="Unassembled WGS sequence"/>
</dbReference>
<evidence type="ECO:0000256" key="1">
    <source>
        <dbReference type="SAM" id="MobiDB-lite"/>
    </source>
</evidence>
<name>A0ABS3FV80_9CYAN</name>
<protein>
    <submittedName>
        <fullName evidence="2">Uncharacterized protein</fullName>
    </submittedName>
</protein>
<keyword evidence="3" id="KW-1185">Reference proteome</keyword>
<evidence type="ECO:0000313" key="2">
    <source>
        <dbReference type="EMBL" id="MBO0350762.1"/>
    </source>
</evidence>